<reference evidence="3" key="2">
    <citation type="submission" date="2020-09" db="EMBL/GenBank/DDBJ databases">
        <authorList>
            <person name="Sun Q."/>
            <person name="Ohkuma M."/>
        </authorList>
    </citation>
    <scope>NUCLEOTIDE SEQUENCE</scope>
    <source>
        <strain evidence="3">JCM 4335</strain>
    </source>
</reference>
<accession>A0A918ELZ3</accession>
<dbReference type="AlphaFoldDB" id="A0A918ELZ3"/>
<dbReference type="EMBL" id="BMSV01000011">
    <property type="protein sequence ID" value="GGQ25826.1"/>
    <property type="molecule type" value="Genomic_DNA"/>
</dbReference>
<feature type="region of interest" description="Disordered" evidence="1">
    <location>
        <begin position="1"/>
        <end position="62"/>
    </location>
</feature>
<evidence type="ECO:0008006" key="5">
    <source>
        <dbReference type="Google" id="ProtNLM"/>
    </source>
</evidence>
<keyword evidence="4" id="KW-1185">Reference proteome</keyword>
<feature type="transmembrane region" description="Helical" evidence="2">
    <location>
        <begin position="72"/>
        <end position="91"/>
    </location>
</feature>
<gene>
    <name evidence="3" type="ORF">GCM10010249_50920</name>
</gene>
<keyword evidence="2" id="KW-0472">Membrane</keyword>
<organism evidence="3 4">
    <name type="scientific">Streptomyces roseolilacinus</name>
    <dbReference type="NCBI Taxonomy" id="66904"/>
    <lineage>
        <taxon>Bacteria</taxon>
        <taxon>Bacillati</taxon>
        <taxon>Actinomycetota</taxon>
        <taxon>Actinomycetes</taxon>
        <taxon>Kitasatosporales</taxon>
        <taxon>Streptomycetaceae</taxon>
        <taxon>Streptomyces</taxon>
    </lineage>
</organism>
<evidence type="ECO:0000256" key="2">
    <source>
        <dbReference type="SAM" id="Phobius"/>
    </source>
</evidence>
<reference evidence="3" key="1">
    <citation type="journal article" date="2014" name="Int. J. Syst. Evol. Microbiol.">
        <title>Complete genome sequence of Corynebacterium casei LMG S-19264T (=DSM 44701T), isolated from a smear-ripened cheese.</title>
        <authorList>
            <consortium name="US DOE Joint Genome Institute (JGI-PGF)"/>
            <person name="Walter F."/>
            <person name="Albersmeier A."/>
            <person name="Kalinowski J."/>
            <person name="Ruckert C."/>
        </authorList>
    </citation>
    <scope>NUCLEOTIDE SEQUENCE</scope>
    <source>
        <strain evidence="3">JCM 4335</strain>
    </source>
</reference>
<feature type="transmembrane region" description="Helical" evidence="2">
    <location>
        <begin position="146"/>
        <end position="165"/>
    </location>
</feature>
<keyword evidence="2" id="KW-0812">Transmembrane</keyword>
<feature type="compositionally biased region" description="Basic and acidic residues" evidence="1">
    <location>
        <begin position="1"/>
        <end position="11"/>
    </location>
</feature>
<sequence>MPGRAWHDDRVSAPLPPPHRPPSEHVPNDAAPRTLPNGDTPGGHTAWPPPAHPYAKGGEAAPDTAAEVRQGAAVLLAVAVAGIALGLLWLWRAPRTPLVSDGTSVLLAESEAEHAVGADAVFILLALAFGALSALAVFLWHRRGGVAVVVGLALGGVLGSVLGWGTGTLLGPTHDVVAHARAVGEGVVFDAPLELQAYGALLAWPVAAMLVHLGLTALFGPRDPEPEWDLTAYDPPPPPPGDDRA</sequence>
<dbReference type="Proteomes" id="UP000654123">
    <property type="component" value="Unassembled WGS sequence"/>
</dbReference>
<keyword evidence="2" id="KW-1133">Transmembrane helix</keyword>
<comment type="caution">
    <text evidence="3">The sequence shown here is derived from an EMBL/GenBank/DDBJ whole genome shotgun (WGS) entry which is preliminary data.</text>
</comment>
<name>A0A918ELZ3_9ACTN</name>
<evidence type="ECO:0000313" key="3">
    <source>
        <dbReference type="EMBL" id="GGQ25826.1"/>
    </source>
</evidence>
<proteinExistence type="predicted"/>
<feature type="compositionally biased region" description="Pro residues" evidence="1">
    <location>
        <begin position="234"/>
        <end position="245"/>
    </location>
</feature>
<protein>
    <recommendedName>
        <fullName evidence="5">ABC transporter permease</fullName>
    </recommendedName>
</protein>
<evidence type="ECO:0000313" key="4">
    <source>
        <dbReference type="Proteomes" id="UP000654123"/>
    </source>
</evidence>
<feature type="transmembrane region" description="Helical" evidence="2">
    <location>
        <begin position="197"/>
        <end position="219"/>
    </location>
</feature>
<evidence type="ECO:0000256" key="1">
    <source>
        <dbReference type="SAM" id="MobiDB-lite"/>
    </source>
</evidence>
<feature type="transmembrane region" description="Helical" evidence="2">
    <location>
        <begin position="120"/>
        <end position="139"/>
    </location>
</feature>
<feature type="region of interest" description="Disordered" evidence="1">
    <location>
        <begin position="226"/>
        <end position="245"/>
    </location>
</feature>